<dbReference type="STRING" id="435908.IDSA_10430"/>
<dbReference type="Gene3D" id="2.40.160.10">
    <property type="entry name" value="Porin"/>
    <property type="match status" value="1"/>
</dbReference>
<evidence type="ECO:0000256" key="7">
    <source>
        <dbReference type="ARBA" id="ARBA00023065"/>
    </source>
</evidence>
<keyword evidence="14" id="KW-1185">Reference proteome</keyword>
<dbReference type="GO" id="GO:0015288">
    <property type="term" value="F:porin activity"/>
    <property type="evidence" value="ECO:0007669"/>
    <property type="project" value="UniProtKB-KW"/>
</dbReference>
<dbReference type="InterPro" id="IPR002299">
    <property type="entry name" value="Porin_Neis"/>
</dbReference>
<keyword evidence="6 11" id="KW-0732">Signal</keyword>
<dbReference type="AlphaFoldDB" id="A0A094IXB1"/>
<dbReference type="GO" id="GO:0046930">
    <property type="term" value="C:pore complex"/>
    <property type="evidence" value="ECO:0007669"/>
    <property type="project" value="UniProtKB-KW"/>
</dbReference>
<evidence type="ECO:0000256" key="10">
    <source>
        <dbReference type="ARBA" id="ARBA00023237"/>
    </source>
</evidence>
<feature type="domain" description="Porin" evidence="12">
    <location>
        <begin position="10"/>
        <end position="290"/>
    </location>
</feature>
<evidence type="ECO:0000256" key="2">
    <source>
        <dbReference type="ARBA" id="ARBA00011233"/>
    </source>
</evidence>
<reference evidence="13 14" key="1">
    <citation type="submission" date="2014-06" db="EMBL/GenBank/DDBJ databases">
        <title>The draft genome sequence of Idiomarina salinarum ISL-52.</title>
        <authorList>
            <person name="Du J."/>
            <person name="Shao Z."/>
        </authorList>
    </citation>
    <scope>NUCLEOTIDE SEQUENCE [LARGE SCALE GENOMIC DNA]</scope>
    <source>
        <strain evidence="13 14">ISL-52</strain>
    </source>
</reference>
<evidence type="ECO:0000256" key="11">
    <source>
        <dbReference type="SAM" id="SignalP"/>
    </source>
</evidence>
<evidence type="ECO:0000256" key="5">
    <source>
        <dbReference type="ARBA" id="ARBA00022692"/>
    </source>
</evidence>
<comment type="subunit">
    <text evidence="2">Homotrimer.</text>
</comment>
<dbReference type="PRINTS" id="PR00184">
    <property type="entry name" value="NEISSPPORIN"/>
</dbReference>
<keyword evidence="10" id="KW-0998">Cell outer membrane</keyword>
<dbReference type="CDD" id="cd00342">
    <property type="entry name" value="gram_neg_porins"/>
    <property type="match status" value="1"/>
</dbReference>
<feature type="chain" id="PRO_5001900369" description="Porin domain-containing protein" evidence="11">
    <location>
        <begin position="23"/>
        <end position="312"/>
    </location>
</feature>
<name>A0A094IXB1_9GAMM</name>
<evidence type="ECO:0000256" key="3">
    <source>
        <dbReference type="ARBA" id="ARBA00022448"/>
    </source>
</evidence>
<feature type="signal peptide" evidence="11">
    <location>
        <begin position="1"/>
        <end position="22"/>
    </location>
</feature>
<dbReference type="EMBL" id="JPER01000005">
    <property type="protein sequence ID" value="KFZ30469.1"/>
    <property type="molecule type" value="Genomic_DNA"/>
</dbReference>
<dbReference type="InterPro" id="IPR023614">
    <property type="entry name" value="Porin_dom_sf"/>
</dbReference>
<protein>
    <recommendedName>
        <fullName evidence="12">Porin domain-containing protein</fullName>
    </recommendedName>
</protein>
<dbReference type="PANTHER" id="PTHR34501:SF9">
    <property type="entry name" value="MAJOR OUTER MEMBRANE PROTEIN P.IA"/>
    <property type="match status" value="1"/>
</dbReference>
<dbReference type="InterPro" id="IPR050298">
    <property type="entry name" value="Gram-neg_bact_OMP"/>
</dbReference>
<gene>
    <name evidence="13" type="ORF">IDSA_10430</name>
</gene>
<dbReference type="GO" id="GO:0009279">
    <property type="term" value="C:cell outer membrane"/>
    <property type="evidence" value="ECO:0007669"/>
    <property type="project" value="UniProtKB-SubCell"/>
</dbReference>
<dbReference type="eggNOG" id="COG3203">
    <property type="taxonomic scope" value="Bacteria"/>
</dbReference>
<evidence type="ECO:0000259" key="12">
    <source>
        <dbReference type="Pfam" id="PF13609"/>
    </source>
</evidence>
<evidence type="ECO:0000256" key="9">
    <source>
        <dbReference type="ARBA" id="ARBA00023136"/>
    </source>
</evidence>
<dbReference type="InterPro" id="IPR033900">
    <property type="entry name" value="Gram_neg_porin_domain"/>
</dbReference>
<keyword evidence="4" id="KW-1134">Transmembrane beta strand</keyword>
<evidence type="ECO:0000313" key="13">
    <source>
        <dbReference type="EMBL" id="KFZ30469.1"/>
    </source>
</evidence>
<dbReference type="RefSeq" id="WP_034776501.1">
    <property type="nucleotide sequence ID" value="NZ_JPER01000005.1"/>
</dbReference>
<dbReference type="SUPFAM" id="SSF56935">
    <property type="entry name" value="Porins"/>
    <property type="match status" value="1"/>
</dbReference>
<keyword evidence="7" id="KW-0406">Ion transport</keyword>
<evidence type="ECO:0000256" key="6">
    <source>
        <dbReference type="ARBA" id="ARBA00022729"/>
    </source>
</evidence>
<dbReference type="Pfam" id="PF13609">
    <property type="entry name" value="Porin_4"/>
    <property type="match status" value="1"/>
</dbReference>
<evidence type="ECO:0000256" key="1">
    <source>
        <dbReference type="ARBA" id="ARBA00004571"/>
    </source>
</evidence>
<keyword evidence="5" id="KW-0812">Transmembrane</keyword>
<dbReference type="GO" id="GO:0006811">
    <property type="term" value="P:monoatomic ion transport"/>
    <property type="evidence" value="ECO:0007669"/>
    <property type="project" value="UniProtKB-KW"/>
</dbReference>
<sequence length="312" mass="34489">MTKTLFIPLAVSALAFTATAGAAEDETFSFDFYGKLNLSLQSSDDGDGSEGELVSNASRVGIKGGAQLNSYIEAIYQLEWQVDVDDLGGSDNLSPRNQYVGLRGNFGEITMGRRDTVLKTLQGNIDLFSDYEGDIKAIFAGENRTKNTVSYYSPGFNEFRVAASYILSEDDMVDDGVSLAVTYGDDDLKRTNFYLGAAMDSEVQGYDSERFVASTRFEKTVVGLMYQQQERVDGTAEADGYVVSAKHPVGNFTYKVQYQMMDFTDGDENSIAAGVDYKLGKNTKVFGWYTGRDLDNIDVEQRYFAIGLEHKF</sequence>
<evidence type="ECO:0000256" key="8">
    <source>
        <dbReference type="ARBA" id="ARBA00023114"/>
    </source>
</evidence>
<organism evidence="13 14">
    <name type="scientific">Pseudidiomarina salinarum</name>
    <dbReference type="NCBI Taxonomy" id="435908"/>
    <lineage>
        <taxon>Bacteria</taxon>
        <taxon>Pseudomonadati</taxon>
        <taxon>Pseudomonadota</taxon>
        <taxon>Gammaproteobacteria</taxon>
        <taxon>Alteromonadales</taxon>
        <taxon>Idiomarinaceae</taxon>
        <taxon>Pseudidiomarina</taxon>
    </lineage>
</organism>
<comment type="subcellular location">
    <subcellularLocation>
        <location evidence="1">Cell outer membrane</location>
        <topology evidence="1">Multi-pass membrane protein</topology>
    </subcellularLocation>
</comment>
<keyword evidence="3" id="KW-0813">Transport</keyword>
<comment type="caution">
    <text evidence="13">The sequence shown here is derived from an EMBL/GenBank/DDBJ whole genome shotgun (WGS) entry which is preliminary data.</text>
</comment>
<keyword evidence="8" id="KW-0626">Porin</keyword>
<dbReference type="Proteomes" id="UP000054363">
    <property type="component" value="Unassembled WGS sequence"/>
</dbReference>
<proteinExistence type="predicted"/>
<keyword evidence="9" id="KW-0472">Membrane</keyword>
<evidence type="ECO:0000313" key="14">
    <source>
        <dbReference type="Proteomes" id="UP000054363"/>
    </source>
</evidence>
<dbReference type="PANTHER" id="PTHR34501">
    <property type="entry name" value="PROTEIN YDDL-RELATED"/>
    <property type="match status" value="1"/>
</dbReference>
<evidence type="ECO:0000256" key="4">
    <source>
        <dbReference type="ARBA" id="ARBA00022452"/>
    </source>
</evidence>
<accession>A0A094IXB1</accession>